<protein>
    <recommendedName>
        <fullName evidence="3">DUF2255 family protein</fullName>
    </recommendedName>
</protein>
<organism evidence="1 2">
    <name type="scientific">Metabacillus rhizolycopersici</name>
    <dbReference type="NCBI Taxonomy" id="2875709"/>
    <lineage>
        <taxon>Bacteria</taxon>
        <taxon>Bacillati</taxon>
        <taxon>Bacillota</taxon>
        <taxon>Bacilli</taxon>
        <taxon>Bacillales</taxon>
        <taxon>Bacillaceae</taxon>
        <taxon>Metabacillus</taxon>
    </lineage>
</organism>
<dbReference type="RefSeq" id="WP_224140899.1">
    <property type="nucleotide sequence ID" value="NZ_JAIQUM010000056.1"/>
</dbReference>
<proteinExistence type="predicted"/>
<reference evidence="1" key="1">
    <citation type="submission" date="2024-05" db="EMBL/GenBank/DDBJ databases">
        <title>Metabacillus sp. nov., isolated from the rhizosphere soil of tomato plants.</title>
        <authorList>
            <person name="Ma R."/>
        </authorList>
    </citation>
    <scope>NUCLEOTIDE SEQUENCE</scope>
    <source>
        <strain evidence="1">DBTR6</strain>
    </source>
</reference>
<evidence type="ECO:0000313" key="1">
    <source>
        <dbReference type="EMBL" id="MBZ5752442.1"/>
    </source>
</evidence>
<gene>
    <name evidence="1" type="ORF">K9V48_19840</name>
</gene>
<accession>A0ABS7UWM0</accession>
<dbReference type="Proteomes" id="UP001165287">
    <property type="component" value="Unassembled WGS sequence"/>
</dbReference>
<keyword evidence="2" id="KW-1185">Reference proteome</keyword>
<dbReference type="EMBL" id="JAIQUM010000056">
    <property type="protein sequence ID" value="MBZ5752442.1"/>
    <property type="molecule type" value="Genomic_DNA"/>
</dbReference>
<evidence type="ECO:0008006" key="3">
    <source>
        <dbReference type="Google" id="ProtNLM"/>
    </source>
</evidence>
<name>A0ABS7UWM0_9BACI</name>
<evidence type="ECO:0000313" key="2">
    <source>
        <dbReference type="Proteomes" id="UP001165287"/>
    </source>
</evidence>
<comment type="caution">
    <text evidence="1">The sequence shown here is derived from an EMBL/GenBank/DDBJ whole genome shotgun (WGS) entry which is preliminary data.</text>
</comment>
<sequence length="130" mass="15046">MQKTYTSTGEEEFINGVVKAILINDTSKLHILVNNNGFIKYITYPNNHHFDDIVDNYGRPVKMLCVVSEKLITDFHYKAGNDDLSKGWAKRAVKSVIDHGKEVSKSYYENDYKEFRKNVKSQRIVVPEED</sequence>